<name>A0A9D4QA22_RHISA</name>
<feature type="compositionally biased region" description="Polar residues" evidence="1">
    <location>
        <begin position="30"/>
        <end position="40"/>
    </location>
</feature>
<accession>A0A9D4QA22</accession>
<evidence type="ECO:0000313" key="2">
    <source>
        <dbReference type="EMBL" id="KAH7972087.1"/>
    </source>
</evidence>
<dbReference type="VEuPathDB" id="VectorBase:RSAN_037013"/>
<dbReference type="Proteomes" id="UP000821837">
    <property type="component" value="Chromosome 11"/>
</dbReference>
<gene>
    <name evidence="2" type="ORF">HPB52_006333</name>
</gene>
<proteinExistence type="predicted"/>
<evidence type="ECO:0000256" key="1">
    <source>
        <dbReference type="SAM" id="MobiDB-lite"/>
    </source>
</evidence>
<reference evidence="2" key="2">
    <citation type="submission" date="2021-09" db="EMBL/GenBank/DDBJ databases">
        <authorList>
            <person name="Jia N."/>
            <person name="Wang J."/>
            <person name="Shi W."/>
            <person name="Du L."/>
            <person name="Sun Y."/>
            <person name="Zhan W."/>
            <person name="Jiang J."/>
            <person name="Wang Q."/>
            <person name="Zhang B."/>
            <person name="Ji P."/>
            <person name="Sakyi L.B."/>
            <person name="Cui X."/>
            <person name="Yuan T."/>
            <person name="Jiang B."/>
            <person name="Yang W."/>
            <person name="Lam T.T.-Y."/>
            <person name="Chang Q."/>
            <person name="Ding S."/>
            <person name="Wang X."/>
            <person name="Zhu J."/>
            <person name="Ruan X."/>
            <person name="Zhao L."/>
            <person name="Wei J."/>
            <person name="Que T."/>
            <person name="Du C."/>
            <person name="Cheng J."/>
            <person name="Dai P."/>
            <person name="Han X."/>
            <person name="Huang E."/>
            <person name="Gao Y."/>
            <person name="Liu J."/>
            <person name="Shao H."/>
            <person name="Ye R."/>
            <person name="Li L."/>
            <person name="Wei W."/>
            <person name="Wang X."/>
            <person name="Wang C."/>
            <person name="Huo Q."/>
            <person name="Li W."/>
            <person name="Guo W."/>
            <person name="Chen H."/>
            <person name="Chen S."/>
            <person name="Zhou L."/>
            <person name="Zhou L."/>
            <person name="Ni X."/>
            <person name="Tian J."/>
            <person name="Zhou Y."/>
            <person name="Sheng Y."/>
            <person name="Liu T."/>
            <person name="Pan Y."/>
            <person name="Xia L."/>
            <person name="Li J."/>
            <person name="Zhao F."/>
            <person name="Cao W."/>
        </authorList>
    </citation>
    <scope>NUCLEOTIDE SEQUENCE</scope>
    <source>
        <strain evidence="2">Rsan-2018</strain>
        <tissue evidence="2">Larvae</tissue>
    </source>
</reference>
<comment type="caution">
    <text evidence="2">The sequence shown here is derived from an EMBL/GenBank/DDBJ whole genome shotgun (WGS) entry which is preliminary data.</text>
</comment>
<reference evidence="2" key="1">
    <citation type="journal article" date="2020" name="Cell">
        <title>Large-Scale Comparative Analyses of Tick Genomes Elucidate Their Genetic Diversity and Vector Capacities.</title>
        <authorList>
            <consortium name="Tick Genome and Microbiome Consortium (TIGMIC)"/>
            <person name="Jia N."/>
            <person name="Wang J."/>
            <person name="Shi W."/>
            <person name="Du L."/>
            <person name="Sun Y."/>
            <person name="Zhan W."/>
            <person name="Jiang J.F."/>
            <person name="Wang Q."/>
            <person name="Zhang B."/>
            <person name="Ji P."/>
            <person name="Bell-Sakyi L."/>
            <person name="Cui X.M."/>
            <person name="Yuan T.T."/>
            <person name="Jiang B.G."/>
            <person name="Yang W.F."/>
            <person name="Lam T.T."/>
            <person name="Chang Q.C."/>
            <person name="Ding S.J."/>
            <person name="Wang X.J."/>
            <person name="Zhu J.G."/>
            <person name="Ruan X.D."/>
            <person name="Zhao L."/>
            <person name="Wei J.T."/>
            <person name="Ye R.Z."/>
            <person name="Que T.C."/>
            <person name="Du C.H."/>
            <person name="Zhou Y.H."/>
            <person name="Cheng J.X."/>
            <person name="Dai P.F."/>
            <person name="Guo W.B."/>
            <person name="Han X.H."/>
            <person name="Huang E.J."/>
            <person name="Li L.F."/>
            <person name="Wei W."/>
            <person name="Gao Y.C."/>
            <person name="Liu J.Z."/>
            <person name="Shao H.Z."/>
            <person name="Wang X."/>
            <person name="Wang C.C."/>
            <person name="Yang T.C."/>
            <person name="Huo Q.B."/>
            <person name="Li W."/>
            <person name="Chen H.Y."/>
            <person name="Chen S.E."/>
            <person name="Zhou L.G."/>
            <person name="Ni X.B."/>
            <person name="Tian J.H."/>
            <person name="Sheng Y."/>
            <person name="Liu T."/>
            <person name="Pan Y.S."/>
            <person name="Xia L.Y."/>
            <person name="Li J."/>
            <person name="Zhao F."/>
            <person name="Cao W.C."/>
        </authorList>
    </citation>
    <scope>NUCLEOTIDE SEQUENCE</scope>
    <source>
        <strain evidence="2">Rsan-2018</strain>
    </source>
</reference>
<protein>
    <submittedName>
        <fullName evidence="2">Uncharacterized protein</fullName>
    </submittedName>
</protein>
<organism evidence="2 3">
    <name type="scientific">Rhipicephalus sanguineus</name>
    <name type="common">Brown dog tick</name>
    <name type="synonym">Ixodes sanguineus</name>
    <dbReference type="NCBI Taxonomy" id="34632"/>
    <lineage>
        <taxon>Eukaryota</taxon>
        <taxon>Metazoa</taxon>
        <taxon>Ecdysozoa</taxon>
        <taxon>Arthropoda</taxon>
        <taxon>Chelicerata</taxon>
        <taxon>Arachnida</taxon>
        <taxon>Acari</taxon>
        <taxon>Parasitiformes</taxon>
        <taxon>Ixodida</taxon>
        <taxon>Ixodoidea</taxon>
        <taxon>Ixodidae</taxon>
        <taxon>Rhipicephalinae</taxon>
        <taxon>Rhipicephalus</taxon>
        <taxon>Rhipicephalus</taxon>
    </lineage>
</organism>
<feature type="compositionally biased region" description="Polar residues" evidence="1">
    <location>
        <begin position="1"/>
        <end position="12"/>
    </location>
</feature>
<dbReference type="AlphaFoldDB" id="A0A9D4QA22"/>
<keyword evidence="3" id="KW-1185">Reference proteome</keyword>
<feature type="region of interest" description="Disordered" evidence="1">
    <location>
        <begin position="1"/>
        <end position="81"/>
    </location>
</feature>
<evidence type="ECO:0000313" key="3">
    <source>
        <dbReference type="Proteomes" id="UP000821837"/>
    </source>
</evidence>
<sequence length="81" mass="8859">MYTYFASGTGTVATPRASEPDFTEGFLALPQSQAGDQSTSEEPVPMEAGPPAPAPPSETPAPERRYLSRQRRPPDRYDARF</sequence>
<feature type="compositionally biased region" description="Basic and acidic residues" evidence="1">
    <location>
        <begin position="61"/>
        <end position="81"/>
    </location>
</feature>
<dbReference type="EMBL" id="JABSTV010001247">
    <property type="protein sequence ID" value="KAH7972087.1"/>
    <property type="molecule type" value="Genomic_DNA"/>
</dbReference>
<feature type="compositionally biased region" description="Pro residues" evidence="1">
    <location>
        <begin position="48"/>
        <end position="59"/>
    </location>
</feature>